<dbReference type="HAMAP" id="MF_00974">
    <property type="entry name" value="DNA_primase_DnaG"/>
    <property type="match status" value="1"/>
</dbReference>
<dbReference type="GO" id="GO:1990077">
    <property type="term" value="C:primosome complex"/>
    <property type="evidence" value="ECO:0007669"/>
    <property type="project" value="UniProtKB-KW"/>
</dbReference>
<dbReference type="CDD" id="cd03364">
    <property type="entry name" value="TOPRIM_DnaG_primases"/>
    <property type="match status" value="1"/>
</dbReference>
<dbReference type="InterPro" id="IPR036977">
    <property type="entry name" value="DNA_primase_Znf_CHC2"/>
</dbReference>
<evidence type="ECO:0000256" key="16">
    <source>
        <dbReference type="SAM" id="MobiDB-lite"/>
    </source>
</evidence>
<gene>
    <name evidence="12" type="primary">dnaG</name>
    <name evidence="18" type="ORF">CSA60_02585</name>
</gene>
<dbReference type="STRING" id="207954.MED92_16620"/>
<dbReference type="GO" id="GO:0005737">
    <property type="term" value="C:cytoplasm"/>
    <property type="evidence" value="ECO:0007669"/>
    <property type="project" value="TreeGrafter"/>
</dbReference>
<dbReference type="Gene3D" id="1.10.860.10">
    <property type="entry name" value="DNAb Helicase, Chain A"/>
    <property type="match status" value="1"/>
</dbReference>
<dbReference type="SUPFAM" id="SSF117023">
    <property type="entry name" value="DNA primase DnaG, C-terminal domain"/>
    <property type="match status" value="1"/>
</dbReference>
<keyword evidence="11 12" id="KW-0804">Transcription</keyword>
<dbReference type="InterPro" id="IPR013264">
    <property type="entry name" value="DNAG_N"/>
</dbReference>
<keyword evidence="2 12" id="KW-0639">Primosome</keyword>
<dbReference type="PANTHER" id="PTHR30313">
    <property type="entry name" value="DNA PRIMASE"/>
    <property type="match status" value="1"/>
</dbReference>
<dbReference type="InterPro" id="IPR019475">
    <property type="entry name" value="DNA_primase_DnaB-bd"/>
</dbReference>
<sequence>MAGRIPQNFIDDLLARINIIDVLDGRVQKLKRTGKNYSGLCPFHKEKTPSFTANQEKQFYYCFGCGAGGNALGFLMDYENLSFPEAVEELAKIAGMEVPREDSPHQRERDLRLSKLYELLKAASDYYEQQLKEHQSRSDAVNYLKSRGLSGQAAKAFGIGFAPSGWDNIRNHLGHNSDDIKLLEESGLLIYNEDRDSHYDRFRNRIMFPIRDQRGRVIGFGGRVLGDDKPKYLNSPETPTFHKSKELYGLYEARKHSNKIDRLIIVEGYMDVVGLAQFGIHYAVATLGTATTSQHLERLFKIVPEVIFCFDGDNAGREAAMRALKTTLPVIEDGKEARFLFLPEGEDPDSLVRQEGQVAFEERISHSHPLSEFFFKCHSEGADLDSMDGRARFSTEVLPAINAMKPTLLQQMMLDKICELTHLSLEQIQTTINFHQSVQAEAPPAPAAIADHRHGSYADPGYNYDDSNYSDYSYSDNDAADTQYPTLANHSRENQKKSPSYSGPYNSYRRPVSTELRFAQKLIALLLHFPNLASEYNLPEGIELIKDSDIQLLSQLINYYAKNPDASLGQLVIDWREDTALSETIVQLYEISTSLEIKTETEGRIYLGDAFKELERKALEAQISDLQRKHELSADEKAKLLTSFQRLSALKSTHKQE</sequence>
<protein>
    <recommendedName>
        <fullName evidence="12 13">DNA primase</fullName>
        <ecNumber evidence="12">2.7.7.101</ecNumber>
    </recommendedName>
</protein>
<dbReference type="InterPro" id="IPR013173">
    <property type="entry name" value="DNA_primase_DnaG_DnaB-bd_dom"/>
</dbReference>
<proteinExistence type="inferred from homology"/>
<dbReference type="Pfam" id="PF13662">
    <property type="entry name" value="Toprim_4"/>
    <property type="match status" value="1"/>
</dbReference>
<comment type="subunit">
    <text evidence="12">Monomer. Interacts with DnaB.</text>
</comment>
<dbReference type="GO" id="GO:0003899">
    <property type="term" value="F:DNA-directed RNA polymerase activity"/>
    <property type="evidence" value="ECO:0007669"/>
    <property type="project" value="UniProtKB-UniRule"/>
</dbReference>
<evidence type="ECO:0000256" key="8">
    <source>
        <dbReference type="ARBA" id="ARBA00022833"/>
    </source>
</evidence>
<feature type="domain" description="Toprim" evidence="17">
    <location>
        <begin position="261"/>
        <end position="343"/>
    </location>
</feature>
<dbReference type="FunFam" id="3.90.580.10:FF:000001">
    <property type="entry name" value="DNA primase"/>
    <property type="match status" value="1"/>
</dbReference>
<keyword evidence="10 12" id="KW-0238">DNA-binding</keyword>
<comment type="catalytic activity">
    <reaction evidence="12">
        <text>ssDNA + n NTP = ssDNA/pppN(pN)n-1 hybrid + (n-1) diphosphate.</text>
        <dbReference type="EC" id="2.7.7.101"/>
    </reaction>
</comment>
<feature type="region of interest" description="Disordered" evidence="16">
    <location>
        <begin position="480"/>
        <end position="506"/>
    </location>
</feature>
<evidence type="ECO:0000256" key="1">
    <source>
        <dbReference type="ARBA" id="ARBA00022478"/>
    </source>
</evidence>
<evidence type="ECO:0000256" key="5">
    <source>
        <dbReference type="ARBA" id="ARBA00022705"/>
    </source>
</evidence>
<dbReference type="Pfam" id="PF01807">
    <property type="entry name" value="Zn_ribbon_DnaG"/>
    <property type="match status" value="1"/>
</dbReference>
<evidence type="ECO:0000256" key="2">
    <source>
        <dbReference type="ARBA" id="ARBA00022515"/>
    </source>
</evidence>
<evidence type="ECO:0000259" key="17">
    <source>
        <dbReference type="PROSITE" id="PS50880"/>
    </source>
</evidence>
<dbReference type="SMART" id="SM00493">
    <property type="entry name" value="TOPRIM"/>
    <property type="match status" value="1"/>
</dbReference>
<dbReference type="InterPro" id="IPR050219">
    <property type="entry name" value="DnaG_primase"/>
</dbReference>
<dbReference type="SUPFAM" id="SSF57783">
    <property type="entry name" value="Zinc beta-ribbon"/>
    <property type="match status" value="1"/>
</dbReference>
<dbReference type="InterPro" id="IPR002694">
    <property type="entry name" value="Znf_CHC2"/>
</dbReference>
<evidence type="ECO:0000256" key="14">
    <source>
        <dbReference type="PIRSR" id="PIRSR002811-1"/>
    </source>
</evidence>
<dbReference type="InterPro" id="IPR034151">
    <property type="entry name" value="TOPRIM_DnaG_bac"/>
</dbReference>
<dbReference type="EMBL" id="PDSH01000015">
    <property type="protein sequence ID" value="PIE24859.1"/>
    <property type="molecule type" value="Genomic_DNA"/>
</dbReference>
<dbReference type="EC" id="2.7.7.101" evidence="12"/>
<evidence type="ECO:0000256" key="10">
    <source>
        <dbReference type="ARBA" id="ARBA00023125"/>
    </source>
</evidence>
<dbReference type="PANTHER" id="PTHR30313:SF2">
    <property type="entry name" value="DNA PRIMASE"/>
    <property type="match status" value="1"/>
</dbReference>
<dbReference type="Pfam" id="PF10410">
    <property type="entry name" value="DnaB_bind"/>
    <property type="match status" value="1"/>
</dbReference>
<name>A0A2G6JQP6_NEPCE</name>
<keyword evidence="9" id="KW-0460">Magnesium</keyword>
<keyword evidence="6 12" id="KW-0479">Metal-binding</keyword>
<keyword evidence="1 12" id="KW-0240">DNA-directed RNA polymerase</keyword>
<dbReference type="PIRSF" id="PIRSF002811">
    <property type="entry name" value="DnaG"/>
    <property type="match status" value="1"/>
</dbReference>
<evidence type="ECO:0000256" key="7">
    <source>
        <dbReference type="ARBA" id="ARBA00022771"/>
    </source>
</evidence>
<dbReference type="GO" id="GO:0008270">
    <property type="term" value="F:zinc ion binding"/>
    <property type="evidence" value="ECO:0007669"/>
    <property type="project" value="UniProtKB-UniRule"/>
</dbReference>
<dbReference type="GO" id="GO:0006269">
    <property type="term" value="P:DNA replication, synthesis of primer"/>
    <property type="evidence" value="ECO:0007669"/>
    <property type="project" value="UniProtKB-UniRule"/>
</dbReference>
<dbReference type="Gene3D" id="3.40.1360.10">
    <property type="match status" value="1"/>
</dbReference>
<keyword evidence="4 12" id="KW-0548">Nucleotidyltransferase</keyword>
<dbReference type="SUPFAM" id="SSF56731">
    <property type="entry name" value="DNA primase core"/>
    <property type="match status" value="1"/>
</dbReference>
<dbReference type="Pfam" id="PF08275">
    <property type="entry name" value="DNAG_N"/>
    <property type="match status" value="1"/>
</dbReference>
<dbReference type="SMART" id="SM00400">
    <property type="entry name" value="ZnF_CHCC"/>
    <property type="match status" value="1"/>
</dbReference>
<keyword evidence="3 12" id="KW-0808">Transferase</keyword>
<keyword evidence="7 12" id="KW-0863">Zinc-finger</keyword>
<evidence type="ECO:0000313" key="19">
    <source>
        <dbReference type="Proteomes" id="UP000243469"/>
    </source>
</evidence>
<evidence type="ECO:0000313" key="18">
    <source>
        <dbReference type="EMBL" id="PIE24859.1"/>
    </source>
</evidence>
<dbReference type="InterPro" id="IPR037068">
    <property type="entry name" value="DNA_primase_core_N_sf"/>
</dbReference>
<dbReference type="Gene3D" id="3.90.580.10">
    <property type="entry name" value="Zinc finger, CHC2-type domain"/>
    <property type="match status" value="1"/>
</dbReference>
<dbReference type="NCBIfam" id="TIGR01391">
    <property type="entry name" value="dnaG"/>
    <property type="match status" value="1"/>
</dbReference>
<dbReference type="InterPro" id="IPR030846">
    <property type="entry name" value="DnaG_bac"/>
</dbReference>
<keyword evidence="5 12" id="KW-0235">DNA replication</keyword>
<dbReference type="InterPro" id="IPR006171">
    <property type="entry name" value="TOPRIM_dom"/>
</dbReference>
<accession>A0A2G6JQP6</accession>
<dbReference type="AlphaFoldDB" id="A0A2G6JQP6"/>
<evidence type="ECO:0000256" key="11">
    <source>
        <dbReference type="ARBA" id="ARBA00023163"/>
    </source>
</evidence>
<evidence type="ECO:0000256" key="15">
    <source>
        <dbReference type="SAM" id="Coils"/>
    </source>
</evidence>
<evidence type="ECO:0000256" key="9">
    <source>
        <dbReference type="ARBA" id="ARBA00022842"/>
    </source>
</evidence>
<evidence type="ECO:0000256" key="6">
    <source>
        <dbReference type="ARBA" id="ARBA00022723"/>
    </source>
</evidence>
<comment type="function">
    <text evidence="12 13">RNA polymerase that catalyzes the synthesis of short RNA molecules used as primers for DNA polymerase during DNA replication.</text>
</comment>
<comment type="cofactor">
    <cofactor evidence="12 13 14">
        <name>Zn(2+)</name>
        <dbReference type="ChEBI" id="CHEBI:29105"/>
    </cofactor>
    <text evidence="12 13 14">Binds 1 zinc ion per monomer.</text>
</comment>
<dbReference type="Gene3D" id="1.20.50.20">
    <property type="entry name" value="DnaG, RNA polymerase domain, helical bundle"/>
    <property type="match status" value="1"/>
</dbReference>
<organism evidence="18 19">
    <name type="scientific">Neptuniibacter caesariensis</name>
    <dbReference type="NCBI Taxonomy" id="207954"/>
    <lineage>
        <taxon>Bacteria</taxon>
        <taxon>Pseudomonadati</taxon>
        <taxon>Pseudomonadota</taxon>
        <taxon>Gammaproteobacteria</taxon>
        <taxon>Oceanospirillales</taxon>
        <taxon>Oceanospirillaceae</taxon>
        <taxon>Neptuniibacter</taxon>
    </lineage>
</organism>
<feature type="zinc finger region" description="CHC2-type" evidence="12 14">
    <location>
        <begin position="41"/>
        <end position="65"/>
    </location>
</feature>
<dbReference type="Proteomes" id="UP000243469">
    <property type="component" value="Unassembled WGS sequence"/>
</dbReference>
<evidence type="ECO:0000256" key="13">
    <source>
        <dbReference type="PIRNR" id="PIRNR002811"/>
    </source>
</evidence>
<dbReference type="FunFam" id="3.40.1360.10:FF:000002">
    <property type="entry name" value="DNA primase"/>
    <property type="match status" value="1"/>
</dbReference>
<dbReference type="Gene3D" id="3.90.980.10">
    <property type="entry name" value="DNA primase, catalytic core, N-terminal domain"/>
    <property type="match status" value="1"/>
</dbReference>
<feature type="coiled-coil region" evidence="15">
    <location>
        <begin position="609"/>
        <end position="636"/>
    </location>
</feature>
<dbReference type="GO" id="GO:0003677">
    <property type="term" value="F:DNA binding"/>
    <property type="evidence" value="ECO:0007669"/>
    <property type="project" value="UniProtKB-KW"/>
</dbReference>
<comment type="caution">
    <text evidence="18">The sequence shown here is derived from an EMBL/GenBank/DDBJ whole genome shotgun (WGS) entry which is preliminary data.</text>
</comment>
<comment type="domain">
    <text evidence="12">Contains an N-terminal zinc-binding domain, a central core domain that contains the primase activity, and a C-terminal DnaB-binding domain.</text>
</comment>
<evidence type="ECO:0000256" key="3">
    <source>
        <dbReference type="ARBA" id="ARBA00022679"/>
    </source>
</evidence>
<keyword evidence="8 12" id="KW-0862">Zinc</keyword>
<keyword evidence="15" id="KW-0175">Coiled coil</keyword>
<reference evidence="18 19" key="1">
    <citation type="submission" date="2017-10" db="EMBL/GenBank/DDBJ databases">
        <title>Novel microbial diversity and functional potential in the marine mammal oral microbiome.</title>
        <authorList>
            <person name="Dudek N.K."/>
            <person name="Sun C.L."/>
            <person name="Burstein D."/>
            <person name="Kantor R.S."/>
            <person name="Aliaga Goltsman D.S."/>
            <person name="Bik E.M."/>
            <person name="Thomas B.C."/>
            <person name="Banfield J.F."/>
            <person name="Relman D.A."/>
        </authorList>
    </citation>
    <scope>NUCLEOTIDE SEQUENCE [LARGE SCALE GENOMIC DNA]</scope>
    <source>
        <strain evidence="18">DOLJORAL78_47_21</strain>
    </source>
</reference>
<dbReference type="GO" id="GO:0000428">
    <property type="term" value="C:DNA-directed RNA polymerase complex"/>
    <property type="evidence" value="ECO:0007669"/>
    <property type="project" value="UniProtKB-KW"/>
</dbReference>
<dbReference type="PROSITE" id="PS50880">
    <property type="entry name" value="TOPRIM"/>
    <property type="match status" value="1"/>
</dbReference>
<dbReference type="FunFam" id="3.90.980.10:FF:000001">
    <property type="entry name" value="DNA primase"/>
    <property type="match status" value="1"/>
</dbReference>
<evidence type="ECO:0000256" key="4">
    <source>
        <dbReference type="ARBA" id="ARBA00022695"/>
    </source>
</evidence>
<dbReference type="InterPro" id="IPR006295">
    <property type="entry name" value="DNA_primase_DnaG"/>
</dbReference>
<dbReference type="InterPro" id="IPR016136">
    <property type="entry name" value="DNA_helicase_N/primase_C"/>
</dbReference>
<dbReference type="Pfam" id="PF08278">
    <property type="entry name" value="DnaG_DnaB_bind"/>
    <property type="match status" value="1"/>
</dbReference>
<comment type="similarity">
    <text evidence="12 13">Belongs to the DnaG primase family.</text>
</comment>
<dbReference type="SMART" id="SM00766">
    <property type="entry name" value="DnaG_DnaB_bind"/>
    <property type="match status" value="1"/>
</dbReference>
<evidence type="ECO:0000256" key="12">
    <source>
        <dbReference type="HAMAP-Rule" id="MF_00974"/>
    </source>
</evidence>